<dbReference type="InterPro" id="IPR036719">
    <property type="entry name" value="Neuro-gated_channel_TM_sf"/>
</dbReference>
<keyword evidence="6 14" id="KW-0406">Ion transport</keyword>
<evidence type="ECO:0000256" key="6">
    <source>
        <dbReference type="ARBA" id="ARBA00023065"/>
    </source>
</evidence>
<evidence type="ECO:0000256" key="10">
    <source>
        <dbReference type="ARBA" id="ARBA00023180"/>
    </source>
</evidence>
<keyword evidence="18" id="KW-1185">Reference proteome</keyword>
<evidence type="ECO:0000256" key="3">
    <source>
        <dbReference type="ARBA" id="ARBA00022692"/>
    </source>
</evidence>
<dbReference type="InterPro" id="IPR006029">
    <property type="entry name" value="Neurotrans-gated_channel_TM"/>
</dbReference>
<keyword evidence="7 14" id="KW-0472">Membrane</keyword>
<dbReference type="PRINTS" id="PR00252">
    <property type="entry name" value="NRIONCHANNEL"/>
</dbReference>
<keyword evidence="5" id="KW-0770">Synapse</keyword>
<comment type="subcellular location">
    <subcellularLocation>
        <location evidence="13">Synaptic cell membrane</location>
        <topology evidence="13">Multi-pass membrane protein</topology>
    </subcellularLocation>
</comment>
<evidence type="ECO:0000256" key="5">
    <source>
        <dbReference type="ARBA" id="ARBA00023018"/>
    </source>
</evidence>
<dbReference type="CDD" id="cd18997">
    <property type="entry name" value="LGIC_ECD_nAChR"/>
    <property type="match status" value="1"/>
</dbReference>
<dbReference type="PANTHER" id="PTHR18945">
    <property type="entry name" value="NEUROTRANSMITTER GATED ION CHANNEL"/>
    <property type="match status" value="1"/>
</dbReference>
<dbReference type="Pfam" id="PF02931">
    <property type="entry name" value="Neur_chan_LBD"/>
    <property type="match status" value="1"/>
</dbReference>
<evidence type="ECO:0000256" key="13">
    <source>
        <dbReference type="ARBA" id="ARBA00034099"/>
    </source>
</evidence>
<comment type="caution">
    <text evidence="17">The sequence shown here is derived from an EMBL/GenBank/DDBJ whole genome shotgun (WGS) entry which is preliminary data.</text>
</comment>
<dbReference type="Proteomes" id="UP001159405">
    <property type="component" value="Unassembled WGS sequence"/>
</dbReference>
<dbReference type="SUPFAM" id="SSF90112">
    <property type="entry name" value="Neurotransmitter-gated ion-channel transmembrane pore"/>
    <property type="match status" value="1"/>
</dbReference>
<dbReference type="CDD" id="cd19051">
    <property type="entry name" value="LGIC_TM_cation"/>
    <property type="match status" value="1"/>
</dbReference>
<keyword evidence="8" id="KW-1015">Disulfide bond</keyword>
<evidence type="ECO:0000313" key="18">
    <source>
        <dbReference type="Proteomes" id="UP001159405"/>
    </source>
</evidence>
<dbReference type="Gene3D" id="1.20.58.390">
    <property type="entry name" value="Neurotransmitter-gated ion-channel transmembrane domain"/>
    <property type="match status" value="1"/>
</dbReference>
<evidence type="ECO:0000256" key="12">
    <source>
        <dbReference type="ARBA" id="ARBA00023303"/>
    </source>
</evidence>
<keyword evidence="9" id="KW-0675">Receptor</keyword>
<keyword evidence="1 14" id="KW-0813">Transport</keyword>
<feature type="domain" description="Neurotransmitter-gated ion-channel transmembrane" evidence="16">
    <location>
        <begin position="255"/>
        <end position="508"/>
    </location>
</feature>
<feature type="transmembrane region" description="Helical" evidence="14">
    <location>
        <begin position="12"/>
        <end position="31"/>
    </location>
</feature>
<dbReference type="InterPro" id="IPR006202">
    <property type="entry name" value="Neur_chan_lig-bd"/>
</dbReference>
<feature type="transmembrane region" description="Helical" evidence="14">
    <location>
        <begin position="310"/>
        <end position="333"/>
    </location>
</feature>
<sequence length="517" mass="58793">MGPHNFSTSTLFFVVFVLRTVILLQAAISYIEGAALNEKLLVKRLEEINSNVRPVNNSLSAVNVTLDITFYGVIEMDEKYQILSSSVWVRQEWVNELVRWNPEDYGGLKHITVDSSLVWQPDLVLYNNVFEEFDGRMDNVKTRIRIAHDGHCFWAAPFVFKTSCHFKVHDFPFDKQQCKLKFGSWLFTSKDLDLFRKNETAQVAENMLDNGEWDVTSIDIEKNVVTYSCCPDDKYPDITFEINLKRRSLFYTYNLIIPNFLIALLAFFSFYIPVECGERISFVITVLLSMTVFLLLVAESIPPTSEAVPVIGMYYTSSIIEVALALVATGISLKVYYTYLYGSGLSPGLRKFLFYRLAPLLCFNTEITGKKEHRKKKSCLGNPFKFLNKLRPNSSRNSDLSMYNVSVNCEAVTPHVQKNGGVNLDSVEVRKSNTKGVVDSQDELSDQELRQRFKQDAVSAELKSICSVVKDHKDSERHAAECRIAAAIVDRAFMVLFVLVFCLSTLIILCLPCINNS</sequence>
<evidence type="ECO:0000313" key="17">
    <source>
        <dbReference type="EMBL" id="CAH3119507.1"/>
    </source>
</evidence>
<evidence type="ECO:0000256" key="8">
    <source>
        <dbReference type="ARBA" id="ARBA00023157"/>
    </source>
</evidence>
<keyword evidence="10" id="KW-0325">Glycoprotein</keyword>
<dbReference type="PROSITE" id="PS00236">
    <property type="entry name" value="NEUROTR_ION_CHANNEL"/>
    <property type="match status" value="1"/>
</dbReference>
<dbReference type="EMBL" id="CALNXK010000033">
    <property type="protein sequence ID" value="CAH3119507.1"/>
    <property type="molecule type" value="Genomic_DNA"/>
</dbReference>
<evidence type="ECO:0000259" key="15">
    <source>
        <dbReference type="Pfam" id="PF02931"/>
    </source>
</evidence>
<evidence type="ECO:0000256" key="11">
    <source>
        <dbReference type="ARBA" id="ARBA00023286"/>
    </source>
</evidence>
<evidence type="ECO:0000256" key="9">
    <source>
        <dbReference type="ARBA" id="ARBA00023170"/>
    </source>
</evidence>
<keyword evidence="2" id="KW-1003">Cell membrane</keyword>
<evidence type="ECO:0000256" key="4">
    <source>
        <dbReference type="ARBA" id="ARBA00022989"/>
    </source>
</evidence>
<evidence type="ECO:0008006" key="19">
    <source>
        <dbReference type="Google" id="ProtNLM"/>
    </source>
</evidence>
<protein>
    <recommendedName>
        <fullName evidence="19">Neuronal acetylcholine receptor subunit alpha-10-like</fullName>
    </recommendedName>
</protein>
<evidence type="ECO:0000256" key="14">
    <source>
        <dbReference type="RuleBase" id="RU000687"/>
    </source>
</evidence>
<dbReference type="InterPro" id="IPR038050">
    <property type="entry name" value="Neuro_actylchol_rec"/>
</dbReference>
<dbReference type="InterPro" id="IPR018000">
    <property type="entry name" value="Neurotransmitter_ion_chnl_CS"/>
</dbReference>
<proteinExistence type="inferred from homology"/>
<feature type="transmembrane region" description="Helical" evidence="14">
    <location>
        <begin position="280"/>
        <end position="298"/>
    </location>
</feature>
<dbReference type="InterPro" id="IPR002394">
    <property type="entry name" value="Nicotinic_acetylcholine_rcpt"/>
</dbReference>
<dbReference type="PRINTS" id="PR00254">
    <property type="entry name" value="NICOTINICR"/>
</dbReference>
<gene>
    <name evidence="17" type="ORF">PLOB_00027381</name>
</gene>
<dbReference type="SUPFAM" id="SSF63712">
    <property type="entry name" value="Nicotinic receptor ligand binding domain-like"/>
    <property type="match status" value="1"/>
</dbReference>
<reference evidence="17 18" key="1">
    <citation type="submission" date="2022-05" db="EMBL/GenBank/DDBJ databases">
        <authorList>
            <consortium name="Genoscope - CEA"/>
            <person name="William W."/>
        </authorList>
    </citation>
    <scope>NUCLEOTIDE SEQUENCE [LARGE SCALE GENOMIC DNA]</scope>
</reference>
<evidence type="ECO:0000259" key="16">
    <source>
        <dbReference type="Pfam" id="PF02932"/>
    </source>
</evidence>
<feature type="domain" description="Neurotransmitter-gated ion-channel ligand-binding" evidence="15">
    <location>
        <begin position="38"/>
        <end position="247"/>
    </location>
</feature>
<dbReference type="Gene3D" id="2.70.170.10">
    <property type="entry name" value="Neurotransmitter-gated ion-channel ligand-binding domain"/>
    <property type="match status" value="1"/>
</dbReference>
<dbReference type="InterPro" id="IPR036734">
    <property type="entry name" value="Neur_chan_lig-bd_sf"/>
</dbReference>
<evidence type="ECO:0000256" key="2">
    <source>
        <dbReference type="ARBA" id="ARBA00022475"/>
    </source>
</evidence>
<feature type="transmembrane region" description="Helical" evidence="14">
    <location>
        <begin position="493"/>
        <end position="514"/>
    </location>
</feature>
<accession>A0ABN8NRL9</accession>
<dbReference type="InterPro" id="IPR006201">
    <property type="entry name" value="Neur_channel"/>
</dbReference>
<dbReference type="Pfam" id="PF02932">
    <property type="entry name" value="Neur_chan_memb"/>
    <property type="match status" value="1"/>
</dbReference>
<feature type="transmembrane region" description="Helical" evidence="14">
    <location>
        <begin position="250"/>
        <end position="274"/>
    </location>
</feature>
<keyword evidence="11" id="KW-1071">Ligand-gated ion channel</keyword>
<evidence type="ECO:0000256" key="1">
    <source>
        <dbReference type="ARBA" id="ARBA00022448"/>
    </source>
</evidence>
<keyword evidence="12 14" id="KW-0407">Ion channel</keyword>
<evidence type="ECO:0000256" key="7">
    <source>
        <dbReference type="ARBA" id="ARBA00023136"/>
    </source>
</evidence>
<comment type="similarity">
    <text evidence="14">Belongs to the ligand-gated ion channel (TC 1.A.9) family.</text>
</comment>
<keyword evidence="4 14" id="KW-1133">Transmembrane helix</keyword>
<name>A0ABN8NRL9_9CNID</name>
<keyword evidence="3 14" id="KW-0812">Transmembrane</keyword>
<organism evidence="17 18">
    <name type="scientific">Porites lobata</name>
    <dbReference type="NCBI Taxonomy" id="104759"/>
    <lineage>
        <taxon>Eukaryota</taxon>
        <taxon>Metazoa</taxon>
        <taxon>Cnidaria</taxon>
        <taxon>Anthozoa</taxon>
        <taxon>Hexacorallia</taxon>
        <taxon>Scleractinia</taxon>
        <taxon>Fungiina</taxon>
        <taxon>Poritidae</taxon>
        <taxon>Porites</taxon>
    </lineage>
</organism>